<sequence length="121" mass="13321">MAEPDRPRVIIYQRADLAGARRGWEYQQARARSLLLGYSLASAVVLNRPLDPVQMLIGEVQLQRADAVMVHSLRDFDGRVPAALIAVCDVLTVDTQNTYARGDVPPDAPPVDRPSATEQAR</sequence>
<protein>
    <recommendedName>
        <fullName evidence="4">Resolvase/invertase-type recombinase catalytic domain-containing protein</fullName>
    </recommendedName>
</protein>
<evidence type="ECO:0000313" key="3">
    <source>
        <dbReference type="Proteomes" id="UP001519325"/>
    </source>
</evidence>
<evidence type="ECO:0000256" key="1">
    <source>
        <dbReference type="SAM" id="MobiDB-lite"/>
    </source>
</evidence>
<evidence type="ECO:0000313" key="2">
    <source>
        <dbReference type="EMBL" id="MBP2188493.1"/>
    </source>
</evidence>
<organism evidence="2 3">
    <name type="scientific">Nocardia goodfellowii</name>
    <dbReference type="NCBI Taxonomy" id="882446"/>
    <lineage>
        <taxon>Bacteria</taxon>
        <taxon>Bacillati</taxon>
        <taxon>Actinomycetota</taxon>
        <taxon>Actinomycetes</taxon>
        <taxon>Mycobacteriales</taxon>
        <taxon>Nocardiaceae</taxon>
        <taxon>Nocardia</taxon>
    </lineage>
</organism>
<keyword evidence="3" id="KW-1185">Reference proteome</keyword>
<evidence type="ECO:0008006" key="4">
    <source>
        <dbReference type="Google" id="ProtNLM"/>
    </source>
</evidence>
<comment type="caution">
    <text evidence="2">The sequence shown here is derived from an EMBL/GenBank/DDBJ whole genome shotgun (WGS) entry which is preliminary data.</text>
</comment>
<reference evidence="2 3" key="1">
    <citation type="submission" date="2021-03" db="EMBL/GenBank/DDBJ databases">
        <title>Sequencing the genomes of 1000 actinobacteria strains.</title>
        <authorList>
            <person name="Klenk H.-P."/>
        </authorList>
    </citation>
    <scope>NUCLEOTIDE SEQUENCE [LARGE SCALE GENOMIC DNA]</scope>
    <source>
        <strain evidence="2 3">DSM 45516</strain>
    </source>
</reference>
<gene>
    <name evidence="2" type="ORF">BJ987_001394</name>
</gene>
<feature type="region of interest" description="Disordered" evidence="1">
    <location>
        <begin position="98"/>
        <end position="121"/>
    </location>
</feature>
<dbReference type="RefSeq" id="WP_209885798.1">
    <property type="nucleotide sequence ID" value="NZ_JAGGMR010000001.1"/>
</dbReference>
<accession>A0ABS4Q9X5</accession>
<proteinExistence type="predicted"/>
<dbReference type="Proteomes" id="UP001519325">
    <property type="component" value="Unassembled WGS sequence"/>
</dbReference>
<dbReference type="EMBL" id="JAGGMR010000001">
    <property type="protein sequence ID" value="MBP2188493.1"/>
    <property type="molecule type" value="Genomic_DNA"/>
</dbReference>
<name>A0ABS4Q9X5_9NOCA</name>